<dbReference type="eggNOG" id="KOG4197">
    <property type="taxonomic scope" value="Eukaryota"/>
</dbReference>
<dbReference type="EMBL" id="GL377570">
    <property type="protein sequence ID" value="EFJ34237.1"/>
    <property type="molecule type" value="Genomic_DNA"/>
</dbReference>
<accession>D8R1A3</accession>
<sequence>MIDILSRAGELQNAKDLINSMPHSPNDVSLGSLLGACELDQNSKKLGAQAAARMDPKSPSPYISMAGFFAKSSSSAASVKVTNVRVSTPSCVWNGRGEGKFLHCSTHSWKCRAEVERSDKASSSSSSSQSMLERLERLTQSSSSSSSSSNTIASKLVDRYGNSEEGSDFSVPLVYSRYKKPKISVQRNIKRQEYLDKVSQRDDSGTFATIGLFVLVPPLAILAVAIAVGYVNILP</sequence>
<organism evidence="4">
    <name type="scientific">Selaginella moellendorffii</name>
    <name type="common">Spikemoss</name>
    <dbReference type="NCBI Taxonomy" id="88036"/>
    <lineage>
        <taxon>Eukaryota</taxon>
        <taxon>Viridiplantae</taxon>
        <taxon>Streptophyta</taxon>
        <taxon>Embryophyta</taxon>
        <taxon>Tracheophyta</taxon>
        <taxon>Lycopodiopsida</taxon>
        <taxon>Selaginellales</taxon>
        <taxon>Selaginellaceae</taxon>
        <taxon>Selaginella</taxon>
    </lineage>
</organism>
<dbReference type="InterPro" id="IPR011990">
    <property type="entry name" value="TPR-like_helical_dom_sf"/>
</dbReference>
<keyword evidence="2" id="KW-0472">Membrane</keyword>
<dbReference type="Gene3D" id="1.25.40.10">
    <property type="entry name" value="Tetratricopeptide repeat domain"/>
    <property type="match status" value="1"/>
</dbReference>
<dbReference type="HOGENOM" id="CLU_1181886_0_0_1"/>
<keyword evidence="2" id="KW-1133">Transmembrane helix</keyword>
<feature type="region of interest" description="Disordered" evidence="1">
    <location>
        <begin position="115"/>
        <end position="150"/>
    </location>
</feature>
<keyword evidence="4" id="KW-1185">Reference proteome</keyword>
<reference evidence="3 4" key="1">
    <citation type="journal article" date="2011" name="Science">
        <title>The Selaginella genome identifies genetic changes associated with the evolution of vascular plants.</title>
        <authorList>
            <person name="Banks J.A."/>
            <person name="Nishiyama T."/>
            <person name="Hasebe M."/>
            <person name="Bowman J.L."/>
            <person name="Gribskov M."/>
            <person name="dePamphilis C."/>
            <person name="Albert V.A."/>
            <person name="Aono N."/>
            <person name="Aoyama T."/>
            <person name="Ambrose B.A."/>
            <person name="Ashton N.W."/>
            <person name="Axtell M.J."/>
            <person name="Barker E."/>
            <person name="Barker M.S."/>
            <person name="Bennetzen J.L."/>
            <person name="Bonawitz N.D."/>
            <person name="Chapple C."/>
            <person name="Cheng C."/>
            <person name="Correa L.G."/>
            <person name="Dacre M."/>
            <person name="DeBarry J."/>
            <person name="Dreyer I."/>
            <person name="Elias M."/>
            <person name="Engstrom E.M."/>
            <person name="Estelle M."/>
            <person name="Feng L."/>
            <person name="Finet C."/>
            <person name="Floyd S.K."/>
            <person name="Frommer W.B."/>
            <person name="Fujita T."/>
            <person name="Gramzow L."/>
            <person name="Gutensohn M."/>
            <person name="Harholt J."/>
            <person name="Hattori M."/>
            <person name="Heyl A."/>
            <person name="Hirai T."/>
            <person name="Hiwatashi Y."/>
            <person name="Ishikawa M."/>
            <person name="Iwata M."/>
            <person name="Karol K.G."/>
            <person name="Koehler B."/>
            <person name="Kolukisaoglu U."/>
            <person name="Kubo M."/>
            <person name="Kurata T."/>
            <person name="Lalonde S."/>
            <person name="Li K."/>
            <person name="Li Y."/>
            <person name="Litt A."/>
            <person name="Lyons E."/>
            <person name="Manning G."/>
            <person name="Maruyama T."/>
            <person name="Michael T.P."/>
            <person name="Mikami K."/>
            <person name="Miyazaki S."/>
            <person name="Morinaga S."/>
            <person name="Murata T."/>
            <person name="Mueller-Roeber B."/>
            <person name="Nelson D.R."/>
            <person name="Obara M."/>
            <person name="Oguri Y."/>
            <person name="Olmstead R.G."/>
            <person name="Onodera N."/>
            <person name="Petersen B.L."/>
            <person name="Pils B."/>
            <person name="Prigge M."/>
            <person name="Rensing S.A."/>
            <person name="Riano-Pachon D.M."/>
            <person name="Roberts A.W."/>
            <person name="Sato Y."/>
            <person name="Scheller H.V."/>
            <person name="Schulz B."/>
            <person name="Schulz C."/>
            <person name="Shakirov E.V."/>
            <person name="Shibagaki N."/>
            <person name="Shinohara N."/>
            <person name="Shippen D.E."/>
            <person name="Soerensen I."/>
            <person name="Sotooka R."/>
            <person name="Sugimoto N."/>
            <person name="Sugita M."/>
            <person name="Sumikawa N."/>
            <person name="Tanurdzic M."/>
            <person name="Theissen G."/>
            <person name="Ulvskov P."/>
            <person name="Wakazuki S."/>
            <person name="Weng J.K."/>
            <person name="Willats W.W."/>
            <person name="Wipf D."/>
            <person name="Wolf P.G."/>
            <person name="Yang L."/>
            <person name="Zimmer A.D."/>
            <person name="Zhu Q."/>
            <person name="Mitros T."/>
            <person name="Hellsten U."/>
            <person name="Loque D."/>
            <person name="Otillar R."/>
            <person name="Salamov A."/>
            <person name="Schmutz J."/>
            <person name="Shapiro H."/>
            <person name="Lindquist E."/>
            <person name="Lucas S."/>
            <person name="Rokhsar D."/>
            <person name="Grigoriev I.V."/>
        </authorList>
    </citation>
    <scope>NUCLEOTIDE SEQUENCE [LARGE SCALE GENOMIC DNA]</scope>
</reference>
<evidence type="ECO:0000313" key="3">
    <source>
        <dbReference type="EMBL" id="EFJ34237.1"/>
    </source>
</evidence>
<dbReference type="InParanoid" id="D8R1A3"/>
<dbReference type="PANTHER" id="PTHR36742">
    <property type="entry name" value="MYOSIN-G HEAVY CHAIN-LIKE PROTEIN"/>
    <property type="match status" value="1"/>
</dbReference>
<name>D8R1A3_SELML</name>
<feature type="transmembrane region" description="Helical" evidence="2">
    <location>
        <begin position="207"/>
        <end position="233"/>
    </location>
</feature>
<proteinExistence type="predicted"/>
<evidence type="ECO:0000256" key="1">
    <source>
        <dbReference type="SAM" id="MobiDB-lite"/>
    </source>
</evidence>
<keyword evidence="2" id="KW-0812">Transmembrane</keyword>
<evidence type="ECO:0000256" key="2">
    <source>
        <dbReference type="SAM" id="Phobius"/>
    </source>
</evidence>
<dbReference type="KEGG" id="smo:SELMODRAFT_439213"/>
<dbReference type="Gramene" id="EFJ34237">
    <property type="protein sequence ID" value="EFJ34237"/>
    <property type="gene ID" value="SELMODRAFT_439213"/>
</dbReference>
<dbReference type="PANTHER" id="PTHR36742:SF1">
    <property type="entry name" value="MYOSIN-G HEAVY CHAIN-LIKE PROTEIN"/>
    <property type="match status" value="1"/>
</dbReference>
<evidence type="ECO:0000313" key="4">
    <source>
        <dbReference type="Proteomes" id="UP000001514"/>
    </source>
</evidence>
<gene>
    <name evidence="3" type="ORF">SELMODRAFT_439213</name>
</gene>
<protein>
    <submittedName>
        <fullName evidence="3">Uncharacterized protein</fullName>
    </submittedName>
</protein>
<dbReference type="AlphaFoldDB" id="D8R1A3"/>
<dbReference type="Proteomes" id="UP000001514">
    <property type="component" value="Unassembled WGS sequence"/>
</dbReference>